<gene>
    <name evidence="12" type="ORF">Terrestrivirus1_331</name>
</gene>
<feature type="transmembrane region" description="Helical" evidence="11">
    <location>
        <begin position="46"/>
        <end position="65"/>
    </location>
</feature>
<keyword evidence="5 11" id="KW-1133">Transmembrane helix</keyword>
<keyword evidence="2" id="KW-0444">Lipid biosynthesis</keyword>
<accession>A0A3G4ZKU8</accession>
<dbReference type="GO" id="GO:0016746">
    <property type="term" value="F:acyltransferase activity"/>
    <property type="evidence" value="ECO:0007669"/>
    <property type="project" value="UniProtKB-KW"/>
</dbReference>
<evidence type="ECO:0000313" key="12">
    <source>
        <dbReference type="EMBL" id="AYV75457.1"/>
    </source>
</evidence>
<comment type="subcellular location">
    <subcellularLocation>
        <location evidence="1">Membrane</location>
        <topology evidence="1">Multi-pass membrane protein</topology>
    </subcellularLocation>
</comment>
<reference evidence="12" key="1">
    <citation type="submission" date="2018-10" db="EMBL/GenBank/DDBJ databases">
        <title>Hidden diversity of soil giant viruses.</title>
        <authorList>
            <person name="Schulz F."/>
            <person name="Alteio L."/>
            <person name="Goudeau D."/>
            <person name="Ryan E.M."/>
            <person name="Malmstrom R.R."/>
            <person name="Blanchard J."/>
            <person name="Woyke T."/>
        </authorList>
    </citation>
    <scope>NUCLEOTIDE SEQUENCE</scope>
    <source>
        <strain evidence="12">TEV1</strain>
    </source>
</reference>
<sequence>MIACGNDLSAYGKLFFQINFMFTNGPLAWAIVTWRNSFVFHSVDKITSVYIHLFPAFLLFCTRWYGNYEVDFSMDMIPTLSWCITLYCMWQVCYILKTEYFDKDKLDNDCTIQTSLRWMSSDTKNSMHKFILRILRKVRIMGPTEEFDATTKKTKFIFVLSQFLFTLLTFIPVPFMFQSFILNCLFLVFLLSIAIYNGGNYYIEVFSSRYEHSKDKTVSKKE</sequence>
<keyword evidence="7 11" id="KW-0472">Membrane</keyword>
<dbReference type="PANTHER" id="PTHR31201:SF1">
    <property type="entry name" value="GLYCEROPHOSPHOCHOLINE ACYLTRANSFERASE 1"/>
    <property type="match status" value="1"/>
</dbReference>
<evidence type="ECO:0000256" key="3">
    <source>
        <dbReference type="ARBA" id="ARBA00022679"/>
    </source>
</evidence>
<dbReference type="EMBL" id="MK071979">
    <property type="protein sequence ID" value="AYV75457.1"/>
    <property type="molecule type" value="Genomic_DNA"/>
</dbReference>
<evidence type="ECO:0000256" key="4">
    <source>
        <dbReference type="ARBA" id="ARBA00022692"/>
    </source>
</evidence>
<evidence type="ECO:0000256" key="11">
    <source>
        <dbReference type="SAM" id="Phobius"/>
    </source>
</evidence>
<evidence type="ECO:0000256" key="7">
    <source>
        <dbReference type="ARBA" id="ARBA00023136"/>
    </source>
</evidence>
<name>A0A3G4ZKU8_9VIRU</name>
<dbReference type="Pfam" id="PF10998">
    <property type="entry name" value="DUF2838"/>
    <property type="match status" value="1"/>
</dbReference>
<feature type="transmembrane region" description="Helical" evidence="11">
    <location>
        <begin position="77"/>
        <end position="96"/>
    </location>
</feature>
<evidence type="ECO:0000256" key="2">
    <source>
        <dbReference type="ARBA" id="ARBA00022516"/>
    </source>
</evidence>
<organism evidence="12">
    <name type="scientific">Terrestrivirus sp</name>
    <dbReference type="NCBI Taxonomy" id="2487775"/>
    <lineage>
        <taxon>Viruses</taxon>
        <taxon>Varidnaviria</taxon>
        <taxon>Bamfordvirae</taxon>
        <taxon>Nucleocytoviricota</taxon>
        <taxon>Megaviricetes</taxon>
        <taxon>Imitervirales</taxon>
        <taxon>Mimiviridae</taxon>
        <taxon>Klosneuvirinae</taxon>
    </lineage>
</organism>
<keyword evidence="10" id="KW-0012">Acyltransferase</keyword>
<dbReference type="GO" id="GO:0016020">
    <property type="term" value="C:membrane"/>
    <property type="evidence" value="ECO:0007669"/>
    <property type="project" value="UniProtKB-SubCell"/>
</dbReference>
<keyword evidence="6" id="KW-0443">Lipid metabolism</keyword>
<dbReference type="InterPro" id="IPR021261">
    <property type="entry name" value="GPCAT"/>
</dbReference>
<evidence type="ECO:0000256" key="1">
    <source>
        <dbReference type="ARBA" id="ARBA00004141"/>
    </source>
</evidence>
<proteinExistence type="predicted"/>
<keyword evidence="8" id="KW-0594">Phospholipid biosynthesis</keyword>
<feature type="transmembrane region" description="Helical" evidence="11">
    <location>
        <begin position="180"/>
        <end position="203"/>
    </location>
</feature>
<evidence type="ECO:0000256" key="8">
    <source>
        <dbReference type="ARBA" id="ARBA00023209"/>
    </source>
</evidence>
<keyword evidence="4 11" id="KW-0812">Transmembrane</keyword>
<evidence type="ECO:0000256" key="5">
    <source>
        <dbReference type="ARBA" id="ARBA00022989"/>
    </source>
</evidence>
<keyword evidence="3" id="KW-0808">Transferase</keyword>
<feature type="transmembrane region" description="Helical" evidence="11">
    <location>
        <begin position="14"/>
        <end position="34"/>
    </location>
</feature>
<evidence type="ECO:0000256" key="10">
    <source>
        <dbReference type="ARBA" id="ARBA00023315"/>
    </source>
</evidence>
<evidence type="ECO:0000256" key="6">
    <source>
        <dbReference type="ARBA" id="ARBA00023098"/>
    </source>
</evidence>
<keyword evidence="9" id="KW-1208">Phospholipid metabolism</keyword>
<protein>
    <submittedName>
        <fullName evidence="12">Transmembrane protein</fullName>
    </submittedName>
</protein>
<dbReference type="GO" id="GO:0006656">
    <property type="term" value="P:phosphatidylcholine biosynthetic process"/>
    <property type="evidence" value="ECO:0007669"/>
    <property type="project" value="TreeGrafter"/>
</dbReference>
<dbReference type="PANTHER" id="PTHR31201">
    <property type="entry name" value="OS01G0585100 PROTEIN"/>
    <property type="match status" value="1"/>
</dbReference>
<feature type="transmembrane region" description="Helical" evidence="11">
    <location>
        <begin position="156"/>
        <end position="174"/>
    </location>
</feature>
<evidence type="ECO:0000256" key="9">
    <source>
        <dbReference type="ARBA" id="ARBA00023264"/>
    </source>
</evidence>